<dbReference type="RefSeq" id="WP_197661586.1">
    <property type="nucleotide sequence ID" value="NZ_JAEAGR010000010.1"/>
</dbReference>
<feature type="domain" description="Fe/B12 periplasmic-binding" evidence="7">
    <location>
        <begin position="92"/>
        <end position="344"/>
    </location>
</feature>
<name>A0A8J7GZM9_9FIRM</name>
<evidence type="ECO:0000259" key="7">
    <source>
        <dbReference type="PROSITE" id="PS50983"/>
    </source>
</evidence>
<dbReference type="Gene3D" id="3.40.50.1980">
    <property type="entry name" value="Nitrogenase molybdenum iron protein domain"/>
    <property type="match status" value="2"/>
</dbReference>
<evidence type="ECO:0000313" key="8">
    <source>
        <dbReference type="EMBL" id="MBH1941379.1"/>
    </source>
</evidence>
<keyword evidence="9" id="KW-1185">Reference proteome</keyword>
<dbReference type="InterPro" id="IPR002491">
    <property type="entry name" value="ABC_transptr_periplasmic_BD"/>
</dbReference>
<dbReference type="PROSITE" id="PS51257">
    <property type="entry name" value="PROKAR_LIPOPROTEIN"/>
    <property type="match status" value="1"/>
</dbReference>
<dbReference type="PROSITE" id="PS50983">
    <property type="entry name" value="FE_B12_PBP"/>
    <property type="match status" value="1"/>
</dbReference>
<dbReference type="GO" id="GO:1901678">
    <property type="term" value="P:iron coordination entity transport"/>
    <property type="evidence" value="ECO:0007669"/>
    <property type="project" value="UniProtKB-ARBA"/>
</dbReference>
<accession>A0A8J7GZM9</accession>
<evidence type="ECO:0000313" key="9">
    <source>
        <dbReference type="Proteomes" id="UP000623269"/>
    </source>
</evidence>
<dbReference type="PANTHER" id="PTHR30532:SF26">
    <property type="entry name" value="IRON(3+)-HYDROXAMATE-BINDING PROTEIN FHUD"/>
    <property type="match status" value="1"/>
</dbReference>
<protein>
    <submittedName>
        <fullName evidence="8">ABC transporter substrate-binding protein</fullName>
    </submittedName>
</protein>
<dbReference type="Pfam" id="PF01497">
    <property type="entry name" value="Peripla_BP_2"/>
    <property type="match status" value="1"/>
</dbReference>
<gene>
    <name evidence="8" type="ORF">I5677_10790</name>
</gene>
<evidence type="ECO:0000256" key="4">
    <source>
        <dbReference type="ARBA" id="ARBA00022729"/>
    </source>
</evidence>
<dbReference type="SUPFAM" id="SSF53807">
    <property type="entry name" value="Helical backbone' metal receptor"/>
    <property type="match status" value="1"/>
</dbReference>
<evidence type="ECO:0000256" key="2">
    <source>
        <dbReference type="ARBA" id="ARBA00008814"/>
    </source>
</evidence>
<comment type="caution">
    <text evidence="8">The sequence shown here is derived from an EMBL/GenBank/DDBJ whole genome shotgun (WGS) entry which is preliminary data.</text>
</comment>
<evidence type="ECO:0000256" key="5">
    <source>
        <dbReference type="SAM" id="MobiDB-lite"/>
    </source>
</evidence>
<evidence type="ECO:0000256" key="6">
    <source>
        <dbReference type="SAM" id="SignalP"/>
    </source>
</evidence>
<proteinExistence type="inferred from homology"/>
<reference evidence="8" key="1">
    <citation type="submission" date="2020-12" db="EMBL/GenBank/DDBJ databases">
        <title>M. sibirica DSM 26468T genome.</title>
        <authorList>
            <person name="Thieme N."/>
            <person name="Rettenmaier R."/>
            <person name="Zverlov V."/>
            <person name="Liebl W."/>
        </authorList>
    </citation>
    <scope>NUCLEOTIDE SEQUENCE</scope>
    <source>
        <strain evidence="8">DSM 26468</strain>
    </source>
</reference>
<dbReference type="CDD" id="cd01138">
    <property type="entry name" value="FeuA"/>
    <property type="match status" value="1"/>
</dbReference>
<feature type="chain" id="PRO_5038402379" evidence="6">
    <location>
        <begin position="20"/>
        <end position="344"/>
    </location>
</feature>
<feature type="compositionally biased region" description="Basic and acidic residues" evidence="5">
    <location>
        <begin position="26"/>
        <end position="50"/>
    </location>
</feature>
<sequence length="344" mass="38329">MKKTWILITILLISVLAFSACSKQNSDTKDATDVNETETKTDANNKTEADDKTEDTTVVENADDENQTADAALTIIYESEEGPIEVPADPKRIVVLNSFVSGSVMAFDTDIVGVDSWAMANPRYAPFLEEAVEVSDQGLEKIIELNPDLIIAAPTNNNIDKLKQIAPTVVYTYGKVDYLTQILEVGKLLNRGEEAQAWIDDFKARAQKAGEDVKAVIGDEATISVVESFEKQLYVFGDNWGRGTEIIYQEMKLNMPEKVKEMALEAGYYALSPEVLPEYAGDYVIFSKNASADNSFQETETYQNIPAVKNNRVFEFDAAEFYFNDPITLDYQLQAFTDYLLGSE</sequence>
<evidence type="ECO:0000256" key="1">
    <source>
        <dbReference type="ARBA" id="ARBA00004196"/>
    </source>
</evidence>
<dbReference type="EMBL" id="JAEAGR010000010">
    <property type="protein sequence ID" value="MBH1941379.1"/>
    <property type="molecule type" value="Genomic_DNA"/>
</dbReference>
<comment type="subcellular location">
    <subcellularLocation>
        <location evidence="1">Cell envelope</location>
    </subcellularLocation>
</comment>
<dbReference type="PANTHER" id="PTHR30532">
    <property type="entry name" value="IRON III DICITRATE-BINDING PERIPLASMIC PROTEIN"/>
    <property type="match status" value="1"/>
</dbReference>
<keyword evidence="4 6" id="KW-0732">Signal</keyword>
<dbReference type="Proteomes" id="UP000623269">
    <property type="component" value="Unassembled WGS sequence"/>
</dbReference>
<feature type="signal peptide" evidence="6">
    <location>
        <begin position="1"/>
        <end position="19"/>
    </location>
</feature>
<organism evidence="8 9">
    <name type="scientific">Mobilitalea sibirica</name>
    <dbReference type="NCBI Taxonomy" id="1462919"/>
    <lineage>
        <taxon>Bacteria</taxon>
        <taxon>Bacillati</taxon>
        <taxon>Bacillota</taxon>
        <taxon>Clostridia</taxon>
        <taxon>Lachnospirales</taxon>
        <taxon>Lachnospiraceae</taxon>
        <taxon>Mobilitalea</taxon>
    </lineage>
</organism>
<comment type="similarity">
    <text evidence="2">Belongs to the bacterial solute-binding protein 8 family.</text>
</comment>
<keyword evidence="3" id="KW-0813">Transport</keyword>
<evidence type="ECO:0000256" key="3">
    <source>
        <dbReference type="ARBA" id="ARBA00022448"/>
    </source>
</evidence>
<dbReference type="AlphaFoldDB" id="A0A8J7GZM9"/>
<dbReference type="InterPro" id="IPR051313">
    <property type="entry name" value="Bact_iron-sidero_bind"/>
</dbReference>
<feature type="region of interest" description="Disordered" evidence="5">
    <location>
        <begin position="25"/>
        <end position="55"/>
    </location>
</feature>
<dbReference type="GO" id="GO:0030288">
    <property type="term" value="C:outer membrane-bounded periplasmic space"/>
    <property type="evidence" value="ECO:0007669"/>
    <property type="project" value="TreeGrafter"/>
</dbReference>